<dbReference type="Pfam" id="PF13592">
    <property type="entry name" value="HTH_33"/>
    <property type="match status" value="1"/>
</dbReference>
<feature type="region of interest" description="Disordered" evidence="1">
    <location>
        <begin position="50"/>
        <end position="74"/>
    </location>
</feature>
<gene>
    <name evidence="3" type="ORF">C2R22_21755</name>
</gene>
<keyword evidence="4" id="KW-1185">Reference proteome</keyword>
<evidence type="ECO:0000256" key="1">
    <source>
        <dbReference type="SAM" id="MobiDB-lite"/>
    </source>
</evidence>
<accession>A0A2I8VQM2</accession>
<dbReference type="EMBL" id="CP026310">
    <property type="protein sequence ID" value="AUV84196.1"/>
    <property type="molecule type" value="Genomic_DNA"/>
</dbReference>
<name>A0A2I8VQM2_9EURY</name>
<evidence type="ECO:0000313" key="3">
    <source>
        <dbReference type="EMBL" id="AUV84196.1"/>
    </source>
</evidence>
<organism evidence="3 4">
    <name type="scientific">Salinigranum rubrum</name>
    <dbReference type="NCBI Taxonomy" id="755307"/>
    <lineage>
        <taxon>Archaea</taxon>
        <taxon>Methanobacteriati</taxon>
        <taxon>Methanobacteriota</taxon>
        <taxon>Stenosarchaea group</taxon>
        <taxon>Halobacteria</taxon>
        <taxon>Halobacteriales</taxon>
        <taxon>Haloferacaceae</taxon>
        <taxon>Salinigranum</taxon>
    </lineage>
</organism>
<sequence>MLQQTPTDPGIDVPAWTPELLREFLEETFNVEYLTPSCRRLMKELGLSYQKPRRTAAEAEPEDREEFHDDLKKK</sequence>
<dbReference type="KEGG" id="srub:C2R22_21755"/>
<feature type="compositionally biased region" description="Basic and acidic residues" evidence="1">
    <location>
        <begin position="65"/>
        <end position="74"/>
    </location>
</feature>
<evidence type="ECO:0000313" key="4">
    <source>
        <dbReference type="Proteomes" id="UP000236584"/>
    </source>
</evidence>
<dbReference type="InterPro" id="IPR025959">
    <property type="entry name" value="Winged_HTH_dom"/>
</dbReference>
<proteinExistence type="predicted"/>
<dbReference type="Proteomes" id="UP000236584">
    <property type="component" value="Plasmid unnamed1"/>
</dbReference>
<evidence type="ECO:0000259" key="2">
    <source>
        <dbReference type="Pfam" id="PF13592"/>
    </source>
</evidence>
<protein>
    <recommendedName>
        <fullName evidence="2">Winged helix-turn helix domain-containing protein</fullName>
    </recommendedName>
</protein>
<reference evidence="3 4" key="1">
    <citation type="submission" date="2018-01" db="EMBL/GenBank/DDBJ databases">
        <title>Complete genome sequence of Salinigranum rubrum GX10T, an extremely halophilic archaeon isolated from a marine solar saltern.</title>
        <authorList>
            <person name="Han S."/>
        </authorList>
    </citation>
    <scope>NUCLEOTIDE SEQUENCE [LARGE SCALE GENOMIC DNA]</scope>
    <source>
        <strain evidence="3 4">GX10</strain>
        <plasmid evidence="4">Plasmid unnamed1</plasmid>
    </source>
</reference>
<feature type="domain" description="Winged helix-turn helix" evidence="2">
    <location>
        <begin position="13"/>
        <end position="70"/>
    </location>
</feature>
<dbReference type="AlphaFoldDB" id="A0A2I8VQM2"/>
<geneLocation type="plasmid" evidence="3">
    <name>unnamed1</name>
</geneLocation>
<keyword evidence="3" id="KW-0614">Plasmid</keyword>